<dbReference type="Proteomes" id="UP000619078">
    <property type="component" value="Unassembled WGS sequence"/>
</dbReference>
<sequence>MRKEIRATLVLIEFNPNLYAQRYNTDFHFAPLDKFPFIIVYWFDKGLNIVFIASIFHSKRNPDEFEL</sequence>
<reference evidence="1" key="1">
    <citation type="submission" date="2020-09" db="EMBL/GenBank/DDBJ databases">
        <title>Novel species of Mucilaginibacter isolated from a glacier on the Tibetan Plateau.</title>
        <authorList>
            <person name="Liu Q."/>
            <person name="Xin Y.-H."/>
        </authorList>
    </citation>
    <scope>NUCLEOTIDE SEQUENCE</scope>
    <source>
        <strain evidence="1">ZB1P21</strain>
    </source>
</reference>
<protein>
    <recommendedName>
        <fullName evidence="3">ParE-like toxin of type II ParDE toxin-antitoxin system</fullName>
    </recommendedName>
</protein>
<keyword evidence="2" id="KW-1185">Reference proteome</keyword>
<dbReference type="AlphaFoldDB" id="A0A926S0E1"/>
<organism evidence="1 2">
    <name type="scientific">Mucilaginibacter glaciei</name>
    <dbReference type="NCBI Taxonomy" id="2772109"/>
    <lineage>
        <taxon>Bacteria</taxon>
        <taxon>Pseudomonadati</taxon>
        <taxon>Bacteroidota</taxon>
        <taxon>Sphingobacteriia</taxon>
        <taxon>Sphingobacteriales</taxon>
        <taxon>Sphingobacteriaceae</taxon>
        <taxon>Mucilaginibacter</taxon>
    </lineage>
</organism>
<evidence type="ECO:0000313" key="1">
    <source>
        <dbReference type="EMBL" id="MBD1391632.1"/>
    </source>
</evidence>
<evidence type="ECO:0008006" key="3">
    <source>
        <dbReference type="Google" id="ProtNLM"/>
    </source>
</evidence>
<name>A0A926S0E1_9SPHI</name>
<gene>
    <name evidence="1" type="ORF">IDJ76_00850</name>
</gene>
<accession>A0A926S0E1</accession>
<proteinExistence type="predicted"/>
<evidence type="ECO:0000313" key="2">
    <source>
        <dbReference type="Proteomes" id="UP000619078"/>
    </source>
</evidence>
<dbReference type="EMBL" id="JACWMX010000001">
    <property type="protein sequence ID" value="MBD1391632.1"/>
    <property type="molecule type" value="Genomic_DNA"/>
</dbReference>
<comment type="caution">
    <text evidence="1">The sequence shown here is derived from an EMBL/GenBank/DDBJ whole genome shotgun (WGS) entry which is preliminary data.</text>
</comment>